<dbReference type="EMBL" id="JQ844165">
    <property type="protein sequence ID" value="AGS51596.1"/>
    <property type="molecule type" value="Genomic_DNA"/>
</dbReference>
<dbReference type="Pfam" id="PF00106">
    <property type="entry name" value="adh_short"/>
    <property type="match status" value="1"/>
</dbReference>
<dbReference type="Gene3D" id="3.40.50.720">
    <property type="entry name" value="NAD(P)-binding Rossmann-like Domain"/>
    <property type="match status" value="1"/>
</dbReference>
<proteinExistence type="predicted"/>
<name>A0A806KAH6_9BACT</name>
<dbReference type="PANTHER" id="PTHR45458">
    <property type="entry name" value="SHORT-CHAIN DEHYDROGENASE/REDUCTASE SDR"/>
    <property type="match status" value="1"/>
</dbReference>
<dbReference type="InterPro" id="IPR036291">
    <property type="entry name" value="NAD(P)-bd_dom_sf"/>
</dbReference>
<dbReference type="SUPFAM" id="SSF51735">
    <property type="entry name" value="NAD(P)-binding Rossmann-fold domains"/>
    <property type="match status" value="1"/>
</dbReference>
<dbReference type="GO" id="GO:0016616">
    <property type="term" value="F:oxidoreductase activity, acting on the CH-OH group of donors, NAD or NADP as acceptor"/>
    <property type="evidence" value="ECO:0007669"/>
    <property type="project" value="TreeGrafter"/>
</dbReference>
<dbReference type="PRINTS" id="PR00081">
    <property type="entry name" value="GDHRDH"/>
</dbReference>
<dbReference type="InterPro" id="IPR052184">
    <property type="entry name" value="SDR_enzymes"/>
</dbReference>
<dbReference type="InterPro" id="IPR002347">
    <property type="entry name" value="SDR_fam"/>
</dbReference>
<evidence type="ECO:0000313" key="1">
    <source>
        <dbReference type="EMBL" id="AGS51596.1"/>
    </source>
</evidence>
<sequence>MPSVIITGADRGLGLAFCKEFLARGWTVFAGKFLESYNLLEQEQSQLAQREKNQNLHIIPLDVGDTASIAKARDLVAQQTKSLDMLISNAALMGQVQCSIDEPPMDLEAPWNSYRVNALGPVHMVEHFLPLFENGGMKRLCFISSEVSCILLMKHRPGNSYPYCMSKSSMNMGIRLMHNLLYKKGYTFRLYHPGWMKKQMEDGSLSEFAVLDPADTASHASKYFEAPLRDEHRLVMYDYLSQEWPY</sequence>
<protein>
    <submittedName>
        <fullName evidence="1">Putative dehydrogenase</fullName>
    </submittedName>
</protein>
<dbReference type="AlphaFoldDB" id="A0A806KAH6"/>
<reference evidence="1" key="1">
    <citation type="submission" date="2012-03" db="EMBL/GenBank/DDBJ databases">
        <title>Functional metagenomics reveals considerable lignocellulase gene clusters in the gut microbiome of a wood-feeding higher termite.</title>
        <authorList>
            <person name="Liu N."/>
        </authorList>
    </citation>
    <scope>NUCLEOTIDE SEQUENCE</scope>
</reference>
<organism evidence="1">
    <name type="scientific">uncultured bacterium contig00010</name>
    <dbReference type="NCBI Taxonomy" id="1181502"/>
    <lineage>
        <taxon>Bacteria</taxon>
        <taxon>environmental samples</taxon>
    </lineage>
</organism>
<accession>A0A806KAH6</accession>
<dbReference type="PANTHER" id="PTHR45458:SF2">
    <property type="entry name" value="OXIDOREDUCTASE, SHORT CHAIN DEHYDROGENASE_REDUCTASE FAMILY SUPERFAMILY (AFU_ORTHOLOGUE AFUA_3G13450)"/>
    <property type="match status" value="1"/>
</dbReference>